<evidence type="ECO:0000256" key="1">
    <source>
        <dbReference type="SAM" id="SignalP"/>
    </source>
</evidence>
<proteinExistence type="predicted"/>
<dbReference type="InterPro" id="IPR008302">
    <property type="entry name" value="NamZ"/>
</dbReference>
<protein>
    <submittedName>
        <fullName evidence="5">Uncharacterized protein YbbC (DUF1343 family)</fullName>
    </submittedName>
</protein>
<gene>
    <name evidence="5" type="ORF">BX592_108177</name>
</gene>
<dbReference type="InterPro" id="IPR001466">
    <property type="entry name" value="Beta-lactam-related"/>
</dbReference>
<dbReference type="EMBL" id="SORE01000008">
    <property type="protein sequence ID" value="TDY50940.1"/>
    <property type="molecule type" value="Genomic_DNA"/>
</dbReference>
<dbReference type="Gene3D" id="3.40.710.10">
    <property type="entry name" value="DD-peptidase/beta-lactamase superfamily"/>
    <property type="match status" value="1"/>
</dbReference>
<dbReference type="InterPro" id="IPR048503">
    <property type="entry name" value="NamZ_C"/>
</dbReference>
<evidence type="ECO:0000259" key="4">
    <source>
        <dbReference type="Pfam" id="PF20732"/>
    </source>
</evidence>
<name>A0A4R8LTB3_9BURK</name>
<dbReference type="PANTHER" id="PTHR42915">
    <property type="entry name" value="HYPOTHETICAL 460 KDA PROTEIN IN FEUA-SIGW INTERGENIC REGION [PRECURSOR]"/>
    <property type="match status" value="1"/>
</dbReference>
<dbReference type="Proteomes" id="UP000295509">
    <property type="component" value="Unassembled WGS sequence"/>
</dbReference>
<keyword evidence="1" id="KW-0732">Signal</keyword>
<dbReference type="GO" id="GO:0033922">
    <property type="term" value="F:peptidoglycan beta-N-acetylmuramidase activity"/>
    <property type="evidence" value="ECO:0007669"/>
    <property type="project" value="InterPro"/>
</dbReference>
<evidence type="ECO:0000313" key="6">
    <source>
        <dbReference type="Proteomes" id="UP000295509"/>
    </source>
</evidence>
<dbReference type="Gene3D" id="3.40.50.12170">
    <property type="entry name" value="Uncharacterised protein PF07075, DUF1343"/>
    <property type="match status" value="1"/>
</dbReference>
<feature type="domain" description="Beta-lactamase-related" evidence="2">
    <location>
        <begin position="41"/>
        <end position="370"/>
    </location>
</feature>
<dbReference type="Pfam" id="PF20732">
    <property type="entry name" value="NamZ_C"/>
    <property type="match status" value="1"/>
</dbReference>
<feature type="domain" description="Peptidoglycan beta-N-acetylmuramidase NamZ C-terminal" evidence="4">
    <location>
        <begin position="640"/>
        <end position="786"/>
    </location>
</feature>
<dbReference type="InterPro" id="IPR048502">
    <property type="entry name" value="NamZ_N"/>
</dbReference>
<evidence type="ECO:0000259" key="2">
    <source>
        <dbReference type="Pfam" id="PF00144"/>
    </source>
</evidence>
<dbReference type="SUPFAM" id="SSF56601">
    <property type="entry name" value="beta-lactamase/transpeptidase-like"/>
    <property type="match status" value="1"/>
</dbReference>
<dbReference type="Pfam" id="PF07075">
    <property type="entry name" value="NamZ_N"/>
    <property type="match status" value="1"/>
</dbReference>
<dbReference type="RefSeq" id="WP_243849516.1">
    <property type="nucleotide sequence ID" value="NZ_JBHLUW010000003.1"/>
</dbReference>
<feature type="chain" id="PRO_5020375636" evidence="1">
    <location>
        <begin position="26"/>
        <end position="802"/>
    </location>
</feature>
<organism evidence="5 6">
    <name type="scientific">Paraburkholderia rhizosphaerae</name>
    <dbReference type="NCBI Taxonomy" id="480658"/>
    <lineage>
        <taxon>Bacteria</taxon>
        <taxon>Pseudomonadati</taxon>
        <taxon>Pseudomonadota</taxon>
        <taxon>Betaproteobacteria</taxon>
        <taxon>Burkholderiales</taxon>
        <taxon>Burkholderiaceae</taxon>
        <taxon>Paraburkholderia</taxon>
    </lineage>
</organism>
<feature type="signal peptide" evidence="1">
    <location>
        <begin position="1"/>
        <end position="25"/>
    </location>
</feature>
<evidence type="ECO:0000259" key="3">
    <source>
        <dbReference type="Pfam" id="PF07075"/>
    </source>
</evidence>
<dbReference type="PANTHER" id="PTHR42915:SF1">
    <property type="entry name" value="PEPTIDOGLYCAN BETA-N-ACETYLMURAMIDASE NAMZ"/>
    <property type="match status" value="1"/>
</dbReference>
<reference evidence="5 6" key="1">
    <citation type="submission" date="2019-03" db="EMBL/GenBank/DDBJ databases">
        <title>Genomic Encyclopedia of Type Strains, Phase III (KMG-III): the genomes of soil and plant-associated and newly described type strains.</title>
        <authorList>
            <person name="Whitman W."/>
        </authorList>
    </citation>
    <scope>NUCLEOTIDE SEQUENCE [LARGE SCALE GENOMIC DNA]</scope>
    <source>
        <strain evidence="5 6">LMG 29544</strain>
    </source>
</reference>
<feature type="domain" description="Peptidoglycan beta-N-acetylmuramidase NamZ N-terminal" evidence="3">
    <location>
        <begin position="436"/>
        <end position="634"/>
    </location>
</feature>
<keyword evidence="6" id="KW-1185">Reference proteome</keyword>
<dbReference type="InterPro" id="IPR012338">
    <property type="entry name" value="Beta-lactam/transpept-like"/>
</dbReference>
<dbReference type="Pfam" id="PF00144">
    <property type="entry name" value="Beta-lactamase"/>
    <property type="match status" value="1"/>
</dbReference>
<dbReference type="Gene3D" id="3.90.1150.140">
    <property type="match status" value="1"/>
</dbReference>
<comment type="caution">
    <text evidence="5">The sequence shown here is derived from an EMBL/GenBank/DDBJ whole genome shotgun (WGS) entry which is preliminary data.</text>
</comment>
<evidence type="ECO:0000313" key="5">
    <source>
        <dbReference type="EMBL" id="TDY50940.1"/>
    </source>
</evidence>
<dbReference type="AlphaFoldDB" id="A0A4R8LTB3"/>
<accession>A0A4R8LTB3</accession>
<sequence length="802" mass="84820">MRTRLRFARVVSICAAAFVSLPAAAGDPEPFNATARGESQRIVDAQIAAGHVPGAVVIAGDAQRVLYRTAAGRRSHLQRDDAMTADTVFDLASLTKVIATTTAVLQLAEHGRLQLDAPVARYWPAFAAHGKGTITVRELLAHTSGLPAELPSRYGAGVASRAATLRAASALAPRAPPGVQVLYSDVNFLVLGALVERVTGERLDAYCRGHIFAPLGMRDTTFVPESALARRAAPTSADAQQMRRARVHDPLAARMGGVAGNAGLFSTADDLARFAQMMLLGGTLGGARVLRADSIVQLAAPASPLDALPWRGLGWALAAPLAANRDRLPPAGSIYHTGYTGTAIWIDFVTQRFLIVLTNRVYPDGSGDAGPLREQLSSLVASLSAPVATAGIEQRLPSVRAAIDAATRLPRSSGPVRTGIDVLVAQRFAPLAGMRIGLVTNRSGFDATGQRTIDLLQHADGVALAVLFAPEHGLATNVDAPVADTRDPQSGLVVRSLYGESRRVPADALANLDALVFDIQDAGVRFFTYETTLGFVLEAAAARHIPVFVLDRPDPLGADRAGGPRLDAGRESFTGYFPLPLMPGMTLGELATLFNGERRIGADLRVVPMAGYRRAMRFADTGLGWVPLSPNLRSPAALDLYPDVALVEGANLSVGRGTPNPFEWIGAPWIDGVALAAALNAASSDAHFAPIDFVPTESTWRGALCHGVRIASAHARREPGSLGLALLATLRRLYPEQFDFAATRDAIGSTRVWTALARDASAADAASVAASDSAAFMPLREHYLIYRDDSTDTRPTDDATSR</sequence>